<comment type="caution">
    <text evidence="2">The sequence shown here is derived from an EMBL/GenBank/DDBJ whole genome shotgun (WGS) entry which is preliminary data.</text>
</comment>
<dbReference type="Proteomes" id="UP000461409">
    <property type="component" value="Unassembled WGS sequence"/>
</dbReference>
<sequence length="277" mass="30655">MPRLLLLEGNTAEKRALGAKIGVRSSSQIYAEAISTHFPDLEMDTINGADEDWAFPEGRGFGDYDGMVITGSSLHAYDSEFAVTNQIELTARAGETGMPIFGSCWGLQIAVMAAGGQVEYSPMGREVGIARKITPTDEGRGHPIFSLKNRSFDAPCIHYDEVTRLPDSATLLASNPHSKVQAALVPVGKSTVWAVQYHPEFDLQQLVQLYRLYEDAMITEGFFVDKDSMHAYVRKLDRLIAAPDDMGLRWQLGIDDDILDDRTRNGEIIAWLESEVL</sequence>
<evidence type="ECO:0000313" key="3">
    <source>
        <dbReference type="Proteomes" id="UP000461409"/>
    </source>
</evidence>
<dbReference type="InterPro" id="IPR029062">
    <property type="entry name" value="Class_I_gatase-like"/>
</dbReference>
<evidence type="ECO:0000313" key="2">
    <source>
        <dbReference type="EMBL" id="MWV27535.1"/>
    </source>
</evidence>
<dbReference type="Gene3D" id="3.40.50.880">
    <property type="match status" value="1"/>
</dbReference>
<evidence type="ECO:0000259" key="1">
    <source>
        <dbReference type="Pfam" id="PF00117"/>
    </source>
</evidence>
<reference evidence="2 3" key="2">
    <citation type="submission" date="2020-02" db="EMBL/GenBank/DDBJ databases">
        <title>Erythrobacter dongmakensis sp. nov., isolated from a tidal mudflat.</title>
        <authorList>
            <person name="Kim I.S."/>
        </authorList>
    </citation>
    <scope>NUCLEOTIDE SEQUENCE [LARGE SCALE GENOMIC DNA]</scope>
    <source>
        <strain evidence="2 3">GH3-10</strain>
    </source>
</reference>
<protein>
    <submittedName>
        <fullName evidence="2">Type 1 glutamine amidotransferase</fullName>
    </submittedName>
</protein>
<accession>A0A844XDF5</accession>
<dbReference type="RefSeq" id="WP_160485095.1">
    <property type="nucleotide sequence ID" value="NZ_WUBR01000001.1"/>
</dbReference>
<dbReference type="InterPro" id="IPR044992">
    <property type="entry name" value="ChyE-like"/>
</dbReference>
<dbReference type="Pfam" id="PF00117">
    <property type="entry name" value="GATase"/>
    <property type="match status" value="1"/>
</dbReference>
<dbReference type="GO" id="GO:0016740">
    <property type="term" value="F:transferase activity"/>
    <property type="evidence" value="ECO:0007669"/>
    <property type="project" value="UniProtKB-KW"/>
</dbReference>
<proteinExistence type="predicted"/>
<organism evidence="2 3">
    <name type="scientific">Aurantiacibacter rhizosphaerae</name>
    <dbReference type="NCBI Taxonomy" id="2691582"/>
    <lineage>
        <taxon>Bacteria</taxon>
        <taxon>Pseudomonadati</taxon>
        <taxon>Pseudomonadota</taxon>
        <taxon>Alphaproteobacteria</taxon>
        <taxon>Sphingomonadales</taxon>
        <taxon>Erythrobacteraceae</taxon>
        <taxon>Aurantiacibacter</taxon>
    </lineage>
</organism>
<keyword evidence="2" id="KW-0315">Glutamine amidotransferase</keyword>
<dbReference type="PROSITE" id="PS51273">
    <property type="entry name" value="GATASE_TYPE_1"/>
    <property type="match status" value="1"/>
</dbReference>
<dbReference type="PANTHER" id="PTHR42695">
    <property type="entry name" value="GLUTAMINE AMIDOTRANSFERASE YLR126C-RELATED"/>
    <property type="match status" value="1"/>
</dbReference>
<dbReference type="AlphaFoldDB" id="A0A844XDF5"/>
<dbReference type="GO" id="GO:0005829">
    <property type="term" value="C:cytosol"/>
    <property type="evidence" value="ECO:0007669"/>
    <property type="project" value="TreeGrafter"/>
</dbReference>
<reference evidence="2 3" key="1">
    <citation type="submission" date="2019-12" db="EMBL/GenBank/DDBJ databases">
        <authorList>
            <person name="Lee S.D."/>
        </authorList>
    </citation>
    <scope>NUCLEOTIDE SEQUENCE [LARGE SCALE GENOMIC DNA]</scope>
    <source>
        <strain evidence="2 3">GH3-10</strain>
    </source>
</reference>
<gene>
    <name evidence="2" type="ORF">GRF63_06420</name>
</gene>
<keyword evidence="3" id="KW-1185">Reference proteome</keyword>
<dbReference type="EMBL" id="WUBR01000001">
    <property type="protein sequence ID" value="MWV27535.1"/>
    <property type="molecule type" value="Genomic_DNA"/>
</dbReference>
<dbReference type="CDD" id="cd01741">
    <property type="entry name" value="GATase1_1"/>
    <property type="match status" value="1"/>
</dbReference>
<dbReference type="InterPro" id="IPR017926">
    <property type="entry name" value="GATASE"/>
</dbReference>
<dbReference type="PANTHER" id="PTHR42695:SF5">
    <property type="entry name" value="GLUTAMINE AMIDOTRANSFERASE YLR126C-RELATED"/>
    <property type="match status" value="1"/>
</dbReference>
<dbReference type="SUPFAM" id="SSF52317">
    <property type="entry name" value="Class I glutamine amidotransferase-like"/>
    <property type="match status" value="1"/>
</dbReference>
<keyword evidence="2" id="KW-0808">Transferase</keyword>
<name>A0A844XDF5_9SPHN</name>
<feature type="domain" description="Glutamine amidotransferase" evidence="1">
    <location>
        <begin position="63"/>
        <end position="204"/>
    </location>
</feature>